<evidence type="ECO:0000256" key="5">
    <source>
        <dbReference type="SAM" id="MobiDB-lite"/>
    </source>
</evidence>
<dbReference type="PANTHER" id="PTHR10629:SF52">
    <property type="entry name" value="DNA (CYTOSINE-5)-METHYLTRANSFERASE 1"/>
    <property type="match status" value="1"/>
</dbReference>
<dbReference type="Gene3D" id="3.40.50.150">
    <property type="entry name" value="Vaccinia Virus protein VP39"/>
    <property type="match status" value="1"/>
</dbReference>
<keyword evidence="3" id="KW-0808">Transferase</keyword>
<organism evidence="6">
    <name type="scientific">marine sediment metagenome</name>
    <dbReference type="NCBI Taxonomy" id="412755"/>
    <lineage>
        <taxon>unclassified sequences</taxon>
        <taxon>metagenomes</taxon>
        <taxon>ecological metagenomes</taxon>
    </lineage>
</organism>
<gene>
    <name evidence="6" type="ORF">S01H4_54782</name>
</gene>
<feature type="region of interest" description="Disordered" evidence="5">
    <location>
        <begin position="1"/>
        <end position="22"/>
    </location>
</feature>
<comment type="caution">
    <text evidence="6">The sequence shown here is derived from an EMBL/GenBank/DDBJ whole genome shotgun (WGS) entry which is preliminary data.</text>
</comment>
<evidence type="ECO:0000256" key="4">
    <source>
        <dbReference type="ARBA" id="ARBA00022691"/>
    </source>
</evidence>
<feature type="compositionally biased region" description="Polar residues" evidence="5">
    <location>
        <begin position="12"/>
        <end position="22"/>
    </location>
</feature>
<dbReference type="InterPro" id="IPR050390">
    <property type="entry name" value="C5-Methyltransferase"/>
</dbReference>
<dbReference type="EC" id="2.1.1.37" evidence="1"/>
<protein>
    <recommendedName>
        <fullName evidence="1">DNA (cytosine-5-)-methyltransferase</fullName>
        <ecNumber evidence="1">2.1.1.37</ecNumber>
    </recommendedName>
</protein>
<dbReference type="GO" id="GO:0003886">
    <property type="term" value="F:DNA (cytosine-5-)-methyltransferase activity"/>
    <property type="evidence" value="ECO:0007669"/>
    <property type="project" value="UniProtKB-EC"/>
</dbReference>
<dbReference type="InterPro" id="IPR001525">
    <property type="entry name" value="C5_MeTfrase"/>
</dbReference>
<reference evidence="6" key="1">
    <citation type="journal article" date="2014" name="Front. Microbiol.">
        <title>High frequency of phylogenetically diverse reductive dehalogenase-homologous genes in deep subseafloor sedimentary metagenomes.</title>
        <authorList>
            <person name="Kawai M."/>
            <person name="Futagami T."/>
            <person name="Toyoda A."/>
            <person name="Takaki Y."/>
            <person name="Nishi S."/>
            <person name="Hori S."/>
            <person name="Arai W."/>
            <person name="Tsubouchi T."/>
            <person name="Morono Y."/>
            <person name="Uchiyama I."/>
            <person name="Ito T."/>
            <person name="Fujiyama A."/>
            <person name="Inagaki F."/>
            <person name="Takami H."/>
        </authorList>
    </citation>
    <scope>NUCLEOTIDE SEQUENCE</scope>
    <source>
        <strain evidence="6">Expedition CK06-06</strain>
    </source>
</reference>
<dbReference type="AlphaFoldDB" id="X1D4B2"/>
<dbReference type="GO" id="GO:0003677">
    <property type="term" value="F:DNA binding"/>
    <property type="evidence" value="ECO:0007669"/>
    <property type="project" value="TreeGrafter"/>
</dbReference>
<dbReference type="EMBL" id="BART01031551">
    <property type="protein sequence ID" value="GAH15576.1"/>
    <property type="molecule type" value="Genomic_DNA"/>
</dbReference>
<feature type="non-terminal residue" evidence="6">
    <location>
        <position position="190"/>
    </location>
</feature>
<evidence type="ECO:0000256" key="3">
    <source>
        <dbReference type="ARBA" id="ARBA00022679"/>
    </source>
</evidence>
<accession>X1D4B2</accession>
<evidence type="ECO:0000313" key="6">
    <source>
        <dbReference type="EMBL" id="GAH15576.1"/>
    </source>
</evidence>
<dbReference type="GO" id="GO:0044027">
    <property type="term" value="P:negative regulation of gene expression via chromosomal CpG island methylation"/>
    <property type="evidence" value="ECO:0007669"/>
    <property type="project" value="TreeGrafter"/>
</dbReference>
<dbReference type="SUPFAM" id="SSF53335">
    <property type="entry name" value="S-adenosyl-L-methionine-dependent methyltransferases"/>
    <property type="match status" value="1"/>
</dbReference>
<dbReference type="PRINTS" id="PR00105">
    <property type="entry name" value="C5METTRFRASE"/>
</dbReference>
<dbReference type="PANTHER" id="PTHR10629">
    <property type="entry name" value="CYTOSINE-SPECIFIC METHYLTRANSFERASE"/>
    <property type="match status" value="1"/>
</dbReference>
<evidence type="ECO:0000256" key="2">
    <source>
        <dbReference type="ARBA" id="ARBA00022603"/>
    </source>
</evidence>
<dbReference type="GO" id="GO:0032259">
    <property type="term" value="P:methylation"/>
    <property type="evidence" value="ECO:0007669"/>
    <property type="project" value="UniProtKB-KW"/>
</dbReference>
<keyword evidence="4" id="KW-0949">S-adenosyl-L-methionine</keyword>
<evidence type="ECO:0000256" key="1">
    <source>
        <dbReference type="ARBA" id="ARBA00011975"/>
    </source>
</evidence>
<keyword evidence="2" id="KW-0489">Methyltransferase</keyword>
<dbReference type="Pfam" id="PF00145">
    <property type="entry name" value="DNA_methylase"/>
    <property type="match status" value="1"/>
</dbReference>
<name>X1D4B2_9ZZZZ</name>
<dbReference type="InterPro" id="IPR029063">
    <property type="entry name" value="SAM-dependent_MTases_sf"/>
</dbReference>
<dbReference type="PROSITE" id="PS51679">
    <property type="entry name" value="SAM_MT_C5"/>
    <property type="match status" value="1"/>
</dbReference>
<sequence>MREGDERRFTPASPSEGENMQTRMDTPRVLDICCGGGYLSKGFQDAGFEIDGGVDNWRTAIRTFTKYIKAPGKLIDINDFFPTKKDYDIIIVGATPCQDFSRVNTKRNIFSKRSQLALDFCRIVAAVQPEAFVFENVIHLAKWAETALFEIKGYNVTKNILDAVHYEVPQRRRRKIFIGSRRRHIAMTAP</sequence>
<proteinExistence type="predicted"/>